<proteinExistence type="predicted"/>
<dbReference type="PANTHER" id="PTHR31252:SF11">
    <property type="entry name" value="DUF4419 DOMAIN-CONTAINING PROTEIN"/>
    <property type="match status" value="1"/>
</dbReference>
<dbReference type="AlphaFoldDB" id="A0A8J2IN12"/>
<dbReference type="Pfam" id="PF14388">
    <property type="entry name" value="DUF4419"/>
    <property type="match status" value="1"/>
</dbReference>
<name>A0A8J2IN12_FUSEQ</name>
<evidence type="ECO:0000313" key="2">
    <source>
        <dbReference type="EMBL" id="CAG7560625.1"/>
    </source>
</evidence>
<comment type="caution">
    <text evidence="2">The sequence shown here is derived from an EMBL/GenBank/DDBJ whole genome shotgun (WGS) entry which is preliminary data.</text>
</comment>
<organism evidence="2 3">
    <name type="scientific">Fusarium equiseti</name>
    <name type="common">Fusarium scirpi</name>
    <dbReference type="NCBI Taxonomy" id="61235"/>
    <lineage>
        <taxon>Eukaryota</taxon>
        <taxon>Fungi</taxon>
        <taxon>Dikarya</taxon>
        <taxon>Ascomycota</taxon>
        <taxon>Pezizomycotina</taxon>
        <taxon>Sordariomycetes</taxon>
        <taxon>Hypocreomycetidae</taxon>
        <taxon>Hypocreales</taxon>
        <taxon>Nectriaceae</taxon>
        <taxon>Fusarium</taxon>
        <taxon>Fusarium incarnatum-equiseti species complex</taxon>
    </lineage>
</organism>
<sequence>MPVTLSIVNHAATAWKGPQVERPEDFMEQASPKDYRCCKRIIQTSLNTNLLQGSHITPSENGFVWSACHAYSQHHHLTIRPEDVWFAILTQISFFINANAEDLRSFFVEHDGQKELEVQMAGTLETVDFGDFAQIMTGLITKNVKDPELGDWVMPSFSTTTNTDRVVASVLFMGAMQKYFTYLCTICCGIPSVTLLGEVSDWQTILDKLPMLERLGDEPTQFVEMLRPILNNLIRSFEEPEDAEVARFWNTIATHHHLGSGTDYYTGWITAFCFWNTQGKAKRRATGNTISGVNYPTVPVDKIPVGFARVPVKINNYGTIISSNMVAGSLGIQAMTVNQQTATRGMFSTDSLPTMQTNDVPSSQQGESEATTSDSELTVIQPFSGWVIYETQAEQPTNAQQKSGCFAPPVPRKFYNLPVMGQASEGAITPRMPPRRRGRTRRNYDKFNLDDDKADFDDDKVDFDQETFVF</sequence>
<protein>
    <submittedName>
        <fullName evidence="2">Uncharacterized protein</fullName>
    </submittedName>
</protein>
<reference evidence="2" key="1">
    <citation type="submission" date="2021-05" db="EMBL/GenBank/DDBJ databases">
        <authorList>
            <person name="Khan N."/>
        </authorList>
    </citation>
    <scope>NUCLEOTIDE SEQUENCE</scope>
</reference>
<dbReference type="Proteomes" id="UP000693738">
    <property type="component" value="Unassembled WGS sequence"/>
</dbReference>
<dbReference type="InterPro" id="IPR025533">
    <property type="entry name" value="DUF4419"/>
</dbReference>
<feature type="region of interest" description="Disordered" evidence="1">
    <location>
        <begin position="350"/>
        <end position="375"/>
    </location>
</feature>
<gene>
    <name evidence="2" type="ORF">FEQUK3_LOCUS6386</name>
</gene>
<accession>A0A8J2IN12</accession>
<dbReference type="EMBL" id="CAJSTJ010000136">
    <property type="protein sequence ID" value="CAG7560625.1"/>
    <property type="molecule type" value="Genomic_DNA"/>
</dbReference>
<evidence type="ECO:0000313" key="3">
    <source>
        <dbReference type="Proteomes" id="UP000693738"/>
    </source>
</evidence>
<evidence type="ECO:0000256" key="1">
    <source>
        <dbReference type="SAM" id="MobiDB-lite"/>
    </source>
</evidence>
<dbReference type="PANTHER" id="PTHR31252">
    <property type="entry name" value="DUF4419 DOMAIN-CONTAINING PROTEIN"/>
    <property type="match status" value="1"/>
</dbReference>